<evidence type="ECO:0000313" key="2">
    <source>
        <dbReference type="EMBL" id="GGK17463.1"/>
    </source>
</evidence>
<reference evidence="2" key="2">
    <citation type="submission" date="2020-09" db="EMBL/GenBank/DDBJ databases">
        <authorList>
            <person name="Sun Q."/>
            <person name="Ohkuma M."/>
        </authorList>
    </citation>
    <scope>NUCLEOTIDE SEQUENCE</scope>
    <source>
        <strain evidence="2">JCM 12862</strain>
    </source>
</reference>
<reference evidence="2" key="1">
    <citation type="journal article" date="2014" name="Int. J. Syst. Evol. Microbiol.">
        <title>Complete genome sequence of Corynebacterium casei LMG S-19264T (=DSM 44701T), isolated from a smear-ripened cheese.</title>
        <authorList>
            <consortium name="US DOE Joint Genome Institute (JGI-PGF)"/>
            <person name="Walter F."/>
            <person name="Albersmeier A."/>
            <person name="Kalinowski J."/>
            <person name="Ruckert C."/>
        </authorList>
    </citation>
    <scope>NUCLEOTIDE SEQUENCE</scope>
    <source>
        <strain evidence="2">JCM 12862</strain>
    </source>
</reference>
<name>A0A8J3BKG1_9FLAO</name>
<gene>
    <name evidence="2" type="ORF">GCM10007962_09580</name>
</gene>
<organism evidence="2 3">
    <name type="scientific">Yeosuana aromativorans</name>
    <dbReference type="NCBI Taxonomy" id="288019"/>
    <lineage>
        <taxon>Bacteria</taxon>
        <taxon>Pseudomonadati</taxon>
        <taxon>Bacteroidota</taxon>
        <taxon>Flavobacteriia</taxon>
        <taxon>Flavobacteriales</taxon>
        <taxon>Flavobacteriaceae</taxon>
        <taxon>Yeosuana</taxon>
    </lineage>
</organism>
<dbReference type="Pfam" id="PF00535">
    <property type="entry name" value="Glycos_transf_2"/>
    <property type="match status" value="1"/>
</dbReference>
<sequence length="303" mass="35384">MVKYNHMVSVFMLVYNQEQLIEQTIESILNQKTNFPFNLVIGEDCSIDRTKEILEKYKKKLSSQIKIITSSQNVGLINNFIRTVNQCDGKYIAICDGDDFWTDENKLQMQVDFLESNPDYSIVFTRKRDLLPDGKISIYQAVSPVVSSFSDLVKRNYIPSVTALFRNKVQGQLPLKWLNKYPYGDWVLYLYTVNNGSKIKFMDTITATYRKNIGVSAKIRQSASQVVLDNLNILKDLYNDSIFKNNRPLIKKSILEHEVDYMKRLNDERKFLKAFIMFFCLLANINPIKLTRQYLFSIKKQLL</sequence>
<dbReference type="EMBL" id="BMNR01000002">
    <property type="protein sequence ID" value="GGK17463.1"/>
    <property type="molecule type" value="Genomic_DNA"/>
</dbReference>
<dbReference type="PANTHER" id="PTHR22916:SF3">
    <property type="entry name" value="UDP-GLCNAC:BETAGAL BETA-1,3-N-ACETYLGLUCOSAMINYLTRANSFERASE-LIKE PROTEIN 1"/>
    <property type="match status" value="1"/>
</dbReference>
<dbReference type="PANTHER" id="PTHR22916">
    <property type="entry name" value="GLYCOSYLTRANSFERASE"/>
    <property type="match status" value="1"/>
</dbReference>
<protein>
    <recommendedName>
        <fullName evidence="1">Glycosyltransferase 2-like domain-containing protein</fullName>
    </recommendedName>
</protein>
<dbReference type="InterPro" id="IPR029044">
    <property type="entry name" value="Nucleotide-diphossugar_trans"/>
</dbReference>
<dbReference type="Proteomes" id="UP000612329">
    <property type="component" value="Unassembled WGS sequence"/>
</dbReference>
<keyword evidence="3" id="KW-1185">Reference proteome</keyword>
<dbReference type="Gene3D" id="3.90.550.10">
    <property type="entry name" value="Spore Coat Polysaccharide Biosynthesis Protein SpsA, Chain A"/>
    <property type="match status" value="1"/>
</dbReference>
<proteinExistence type="predicted"/>
<dbReference type="InterPro" id="IPR001173">
    <property type="entry name" value="Glyco_trans_2-like"/>
</dbReference>
<dbReference type="GO" id="GO:0016758">
    <property type="term" value="F:hexosyltransferase activity"/>
    <property type="evidence" value="ECO:0007669"/>
    <property type="project" value="UniProtKB-ARBA"/>
</dbReference>
<dbReference type="SUPFAM" id="SSF53448">
    <property type="entry name" value="Nucleotide-diphospho-sugar transferases"/>
    <property type="match status" value="1"/>
</dbReference>
<comment type="caution">
    <text evidence="2">The sequence shown here is derived from an EMBL/GenBank/DDBJ whole genome shotgun (WGS) entry which is preliminary data.</text>
</comment>
<evidence type="ECO:0000259" key="1">
    <source>
        <dbReference type="Pfam" id="PF00535"/>
    </source>
</evidence>
<accession>A0A8J3BKG1</accession>
<dbReference type="AlphaFoldDB" id="A0A8J3BKG1"/>
<feature type="domain" description="Glycosyltransferase 2-like" evidence="1">
    <location>
        <begin position="9"/>
        <end position="129"/>
    </location>
</feature>
<evidence type="ECO:0000313" key="3">
    <source>
        <dbReference type="Proteomes" id="UP000612329"/>
    </source>
</evidence>